<feature type="domain" description="Secretion system C-terminal sorting" evidence="3">
    <location>
        <begin position="231"/>
        <end position="301"/>
    </location>
</feature>
<name>A0A3E1F080_9FLAO</name>
<dbReference type="InterPro" id="IPR026444">
    <property type="entry name" value="Secre_tail"/>
</dbReference>
<evidence type="ECO:0000259" key="3">
    <source>
        <dbReference type="Pfam" id="PF18962"/>
    </source>
</evidence>
<organism evidence="4 5">
    <name type="scientific">Brumimicrobium aurantiacum</name>
    <dbReference type="NCBI Taxonomy" id="1737063"/>
    <lineage>
        <taxon>Bacteria</taxon>
        <taxon>Pseudomonadati</taxon>
        <taxon>Bacteroidota</taxon>
        <taxon>Flavobacteriia</taxon>
        <taxon>Flavobacteriales</taxon>
        <taxon>Crocinitomicaceae</taxon>
        <taxon>Brumimicrobium</taxon>
    </lineage>
</organism>
<evidence type="ECO:0000313" key="4">
    <source>
        <dbReference type="EMBL" id="RFC55221.1"/>
    </source>
</evidence>
<sequence>MKSILLLSFLLPTLLFSQITHHFSNQDSKWHVAKSFTAATQEHPSFVATTTTVFGIQGDSTINSEVWSKIYSTSDSSFQNNLVFEGLTRVDNDLILYKNGTNPIDTLYNFDLAIGDSVFYDFDYFTSWIHVYEIETVLLNGESYRKFIFTEPNGPTAFDHLSEVWIEGIGSVHGPLFPNTPTKFSEEVPDSLLLTCSFSNNQDFFQHPSYSDCYVNITLGIKNQEALDFSIYPNPVSSILTIESTQNINGEIEFFDVNGKLVKTMESFDEKVTIDVSGFENGVYFLHFDVGSGKVVKKVLVGE</sequence>
<dbReference type="AlphaFoldDB" id="A0A3E1F080"/>
<proteinExistence type="predicted"/>
<comment type="caution">
    <text evidence="4">The sequence shown here is derived from an EMBL/GenBank/DDBJ whole genome shotgun (WGS) entry which is preliminary data.</text>
</comment>
<evidence type="ECO:0000313" key="5">
    <source>
        <dbReference type="Proteomes" id="UP000257127"/>
    </source>
</evidence>
<reference evidence="4 5" key="1">
    <citation type="submission" date="2018-08" db="EMBL/GenBank/DDBJ databases">
        <title>The draft genome squence of Brumimicrobium sp. N62.</title>
        <authorList>
            <person name="Du Z.-J."/>
            <person name="Luo H.-R."/>
        </authorList>
    </citation>
    <scope>NUCLEOTIDE SEQUENCE [LARGE SCALE GENOMIC DNA]</scope>
    <source>
        <strain evidence="4 5">N62</strain>
    </source>
</reference>
<dbReference type="Pfam" id="PF18962">
    <property type="entry name" value="Por_Secre_tail"/>
    <property type="match status" value="1"/>
</dbReference>
<feature type="chain" id="PRO_5017695690" evidence="2">
    <location>
        <begin position="18"/>
        <end position="303"/>
    </location>
</feature>
<keyword evidence="1 2" id="KW-0732">Signal</keyword>
<evidence type="ECO:0000256" key="1">
    <source>
        <dbReference type="ARBA" id="ARBA00022729"/>
    </source>
</evidence>
<dbReference type="NCBIfam" id="TIGR04183">
    <property type="entry name" value="Por_Secre_tail"/>
    <property type="match status" value="1"/>
</dbReference>
<gene>
    <name evidence="4" type="ORF">DXU93_05210</name>
</gene>
<accession>A0A3E1F080</accession>
<dbReference type="Proteomes" id="UP000257127">
    <property type="component" value="Unassembled WGS sequence"/>
</dbReference>
<evidence type="ECO:0000256" key="2">
    <source>
        <dbReference type="SAM" id="SignalP"/>
    </source>
</evidence>
<keyword evidence="5" id="KW-1185">Reference proteome</keyword>
<dbReference type="OrthoDB" id="667194at2"/>
<dbReference type="EMBL" id="QURB01000002">
    <property type="protein sequence ID" value="RFC55221.1"/>
    <property type="molecule type" value="Genomic_DNA"/>
</dbReference>
<dbReference type="RefSeq" id="WP_116880200.1">
    <property type="nucleotide sequence ID" value="NZ_QURB01000002.1"/>
</dbReference>
<feature type="signal peptide" evidence="2">
    <location>
        <begin position="1"/>
        <end position="17"/>
    </location>
</feature>
<protein>
    <submittedName>
        <fullName evidence="4">T9SS C-terminal target domain-containing protein</fullName>
    </submittedName>
</protein>